<sequence length="214" mass="23242">MLDGVRVYPALSLAESHSTLHVGEQLGRRLLFIQADDGSLVARLLLDADDLTRWRGQVDGVSTFSEFLGLGSRIPTRKDIQGVEYDWLAVDSEGVVGILSTAGGGLVPDAVLQNIDAFEPAIDTVLALPACTSADCTKELSADLTNTWRLVAERGLFAFDSDYCGGPYERIATPHNPVMLEDLPESVREVVRKVVLRNVRFRTAKEITAAAITT</sequence>
<gene>
    <name evidence="1" type="ORF">AKJ09_11115</name>
</gene>
<protein>
    <submittedName>
        <fullName evidence="1">Uncharacterized protein</fullName>
    </submittedName>
</protein>
<dbReference type="KEGG" id="llu:AKJ09_11115"/>
<dbReference type="Proteomes" id="UP000064967">
    <property type="component" value="Chromosome"/>
</dbReference>
<keyword evidence="2" id="KW-1185">Reference proteome</keyword>
<dbReference type="OrthoDB" id="5526721at2"/>
<evidence type="ECO:0000313" key="2">
    <source>
        <dbReference type="Proteomes" id="UP000064967"/>
    </source>
</evidence>
<dbReference type="AlphaFoldDB" id="A0A0K1QFL7"/>
<dbReference type="EMBL" id="CP012333">
    <property type="protein sequence ID" value="AKV04452.1"/>
    <property type="molecule type" value="Genomic_DNA"/>
</dbReference>
<organism evidence="1 2">
    <name type="scientific">Labilithrix luteola</name>
    <dbReference type="NCBI Taxonomy" id="1391654"/>
    <lineage>
        <taxon>Bacteria</taxon>
        <taxon>Pseudomonadati</taxon>
        <taxon>Myxococcota</taxon>
        <taxon>Polyangia</taxon>
        <taxon>Polyangiales</taxon>
        <taxon>Labilitrichaceae</taxon>
        <taxon>Labilithrix</taxon>
    </lineage>
</organism>
<reference evidence="1 2" key="1">
    <citation type="submission" date="2015-08" db="EMBL/GenBank/DDBJ databases">
        <authorList>
            <person name="Babu N.S."/>
            <person name="Beckwith C.J."/>
            <person name="Beseler K.G."/>
            <person name="Brison A."/>
            <person name="Carone J.V."/>
            <person name="Caskin T.P."/>
            <person name="Diamond M."/>
            <person name="Durham M.E."/>
            <person name="Foxe J.M."/>
            <person name="Go M."/>
            <person name="Henderson B.A."/>
            <person name="Jones I.B."/>
            <person name="McGettigan J.A."/>
            <person name="Micheletti S.J."/>
            <person name="Nasrallah M.E."/>
            <person name="Ortiz D."/>
            <person name="Piller C.R."/>
            <person name="Privatt S.R."/>
            <person name="Schneider S.L."/>
            <person name="Sharp S."/>
            <person name="Smith T.C."/>
            <person name="Stanton J.D."/>
            <person name="Ullery H.E."/>
            <person name="Wilson R.J."/>
            <person name="Serrano M.G."/>
            <person name="Buck G."/>
            <person name="Lee V."/>
            <person name="Wang Y."/>
            <person name="Carvalho R."/>
            <person name="Voegtly L."/>
            <person name="Shi R."/>
            <person name="Duckworth R."/>
            <person name="Johnson A."/>
            <person name="Loviza R."/>
            <person name="Walstead R."/>
            <person name="Shah Z."/>
            <person name="Kiflezghi M."/>
            <person name="Wade K."/>
            <person name="Ball S.L."/>
            <person name="Bradley K.W."/>
            <person name="Asai D.J."/>
            <person name="Bowman C.A."/>
            <person name="Russell D.A."/>
            <person name="Pope W.H."/>
            <person name="Jacobs-Sera D."/>
            <person name="Hendrix R.W."/>
            <person name="Hatfull G.F."/>
        </authorList>
    </citation>
    <scope>NUCLEOTIDE SEQUENCE [LARGE SCALE GENOMIC DNA]</scope>
    <source>
        <strain evidence="1 2">DSM 27648</strain>
    </source>
</reference>
<evidence type="ECO:0000313" key="1">
    <source>
        <dbReference type="EMBL" id="AKV04452.1"/>
    </source>
</evidence>
<proteinExistence type="predicted"/>
<accession>A0A0K1QFL7</accession>
<name>A0A0K1QFL7_9BACT</name>
<dbReference type="RefSeq" id="WP_146655064.1">
    <property type="nucleotide sequence ID" value="NZ_CP012333.1"/>
</dbReference>